<dbReference type="AlphaFoldDB" id="A0A5M3N4E4"/>
<gene>
    <name evidence="2" type="ORF">CONPUDRAFT_78534</name>
</gene>
<feature type="region of interest" description="Disordered" evidence="1">
    <location>
        <begin position="1"/>
        <end position="26"/>
    </location>
</feature>
<name>A0A5M3N4E4_CONPW</name>
<dbReference type="RefSeq" id="XP_007762728.1">
    <property type="nucleotide sequence ID" value="XM_007764538.1"/>
</dbReference>
<reference evidence="3" key="1">
    <citation type="journal article" date="2012" name="Science">
        <title>The Paleozoic origin of enzymatic lignin decomposition reconstructed from 31 fungal genomes.</title>
        <authorList>
            <person name="Floudas D."/>
            <person name="Binder M."/>
            <person name="Riley R."/>
            <person name="Barry K."/>
            <person name="Blanchette R.A."/>
            <person name="Henrissat B."/>
            <person name="Martinez A.T."/>
            <person name="Otillar R."/>
            <person name="Spatafora J.W."/>
            <person name="Yadav J.S."/>
            <person name="Aerts A."/>
            <person name="Benoit I."/>
            <person name="Boyd A."/>
            <person name="Carlson A."/>
            <person name="Copeland A."/>
            <person name="Coutinho P.M."/>
            <person name="de Vries R.P."/>
            <person name="Ferreira P."/>
            <person name="Findley K."/>
            <person name="Foster B."/>
            <person name="Gaskell J."/>
            <person name="Glotzer D."/>
            <person name="Gorecki P."/>
            <person name="Heitman J."/>
            <person name="Hesse C."/>
            <person name="Hori C."/>
            <person name="Igarashi K."/>
            <person name="Jurgens J.A."/>
            <person name="Kallen N."/>
            <person name="Kersten P."/>
            <person name="Kohler A."/>
            <person name="Kuees U."/>
            <person name="Kumar T.K.A."/>
            <person name="Kuo A."/>
            <person name="LaButti K."/>
            <person name="Larrondo L.F."/>
            <person name="Lindquist E."/>
            <person name="Ling A."/>
            <person name="Lombard V."/>
            <person name="Lucas S."/>
            <person name="Lundell T."/>
            <person name="Martin R."/>
            <person name="McLaughlin D.J."/>
            <person name="Morgenstern I."/>
            <person name="Morin E."/>
            <person name="Murat C."/>
            <person name="Nagy L.G."/>
            <person name="Nolan M."/>
            <person name="Ohm R.A."/>
            <person name="Patyshakuliyeva A."/>
            <person name="Rokas A."/>
            <person name="Ruiz-Duenas F.J."/>
            <person name="Sabat G."/>
            <person name="Salamov A."/>
            <person name="Samejima M."/>
            <person name="Schmutz J."/>
            <person name="Slot J.C."/>
            <person name="St John F."/>
            <person name="Stenlid J."/>
            <person name="Sun H."/>
            <person name="Sun S."/>
            <person name="Syed K."/>
            <person name="Tsang A."/>
            <person name="Wiebenga A."/>
            <person name="Young D."/>
            <person name="Pisabarro A."/>
            <person name="Eastwood D.C."/>
            <person name="Martin F."/>
            <person name="Cullen D."/>
            <person name="Grigoriev I.V."/>
            <person name="Hibbett D.S."/>
        </authorList>
    </citation>
    <scope>NUCLEOTIDE SEQUENCE [LARGE SCALE GENOMIC DNA]</scope>
    <source>
        <strain evidence="3">RWD-64-598 SS2</strain>
    </source>
</reference>
<dbReference type="KEGG" id="cput:CONPUDRAFT_78534"/>
<evidence type="ECO:0000313" key="3">
    <source>
        <dbReference type="Proteomes" id="UP000053558"/>
    </source>
</evidence>
<proteinExistence type="predicted"/>
<dbReference type="Proteomes" id="UP000053558">
    <property type="component" value="Unassembled WGS sequence"/>
</dbReference>
<feature type="region of interest" description="Disordered" evidence="1">
    <location>
        <begin position="42"/>
        <end position="68"/>
    </location>
</feature>
<comment type="caution">
    <text evidence="2">The sequence shown here is derived from an EMBL/GenBank/DDBJ whole genome shotgun (WGS) entry which is preliminary data.</text>
</comment>
<sequence>MTRTSSTSQEPDSDMNMLRRKASLGSSARSIRDLYLHAIQLHPPEQRADGRHNGSRPSSSLLVIGSKP</sequence>
<organism evidence="2 3">
    <name type="scientific">Coniophora puteana (strain RWD-64-598)</name>
    <name type="common">Brown rot fungus</name>
    <dbReference type="NCBI Taxonomy" id="741705"/>
    <lineage>
        <taxon>Eukaryota</taxon>
        <taxon>Fungi</taxon>
        <taxon>Dikarya</taxon>
        <taxon>Basidiomycota</taxon>
        <taxon>Agaricomycotina</taxon>
        <taxon>Agaricomycetes</taxon>
        <taxon>Agaricomycetidae</taxon>
        <taxon>Boletales</taxon>
        <taxon>Coniophorineae</taxon>
        <taxon>Coniophoraceae</taxon>
        <taxon>Coniophora</taxon>
    </lineage>
</organism>
<evidence type="ECO:0000256" key="1">
    <source>
        <dbReference type="SAM" id="MobiDB-lite"/>
    </source>
</evidence>
<feature type="compositionally biased region" description="Polar residues" evidence="1">
    <location>
        <begin position="1"/>
        <end position="10"/>
    </location>
</feature>
<accession>A0A5M3N4E4</accession>
<dbReference type="GeneID" id="19209784"/>
<keyword evidence="3" id="KW-1185">Reference proteome</keyword>
<protein>
    <submittedName>
        <fullName evidence="2">Uncharacterized protein</fullName>
    </submittedName>
</protein>
<evidence type="ECO:0000313" key="2">
    <source>
        <dbReference type="EMBL" id="EIW85914.1"/>
    </source>
</evidence>
<dbReference type="EMBL" id="JH711573">
    <property type="protein sequence ID" value="EIW85914.1"/>
    <property type="molecule type" value="Genomic_DNA"/>
</dbReference>